<name>A0ABX5YK65_9PLAN</name>
<gene>
    <name evidence="2" type="ORF">GmarT_18660</name>
</gene>
<feature type="transmembrane region" description="Helical" evidence="1">
    <location>
        <begin position="95"/>
        <end position="120"/>
    </location>
</feature>
<proteinExistence type="predicted"/>
<feature type="transmembrane region" description="Helical" evidence="1">
    <location>
        <begin position="132"/>
        <end position="150"/>
    </location>
</feature>
<protein>
    <recommendedName>
        <fullName evidence="4">Protein YIP</fullName>
    </recommendedName>
</protein>
<sequence>MAVYDSTDHQLGDYLLGKATGYYDNVYSSLGAEHYRYEQKQRDQNLGKRCNPGPSGPGILDEAFEEAGDFASEWTETIVDYVKSVFTWVPSQVGMAFKVICILAFLTVGVQFGFTGWGLLLLTGSGWFAPRIIAGLLQFTIFTSLVVLYLSFIVLVAVLGVGVVLGGIYGLAVFFAL</sequence>
<evidence type="ECO:0000313" key="3">
    <source>
        <dbReference type="Proteomes" id="UP000322887"/>
    </source>
</evidence>
<dbReference type="Proteomes" id="UP000322887">
    <property type="component" value="Chromosome"/>
</dbReference>
<dbReference type="RefSeq" id="WP_002644718.1">
    <property type="nucleotide sequence ID" value="NZ_CP042910.1"/>
</dbReference>
<dbReference type="EMBL" id="CP042910">
    <property type="protein sequence ID" value="QEG16005.1"/>
    <property type="molecule type" value="Genomic_DNA"/>
</dbReference>
<keyword evidence="3" id="KW-1185">Reference proteome</keyword>
<evidence type="ECO:0000313" key="2">
    <source>
        <dbReference type="EMBL" id="QEG16005.1"/>
    </source>
</evidence>
<keyword evidence="1" id="KW-0472">Membrane</keyword>
<organism evidence="2 3">
    <name type="scientific">Gimesia maris</name>
    <dbReference type="NCBI Taxonomy" id="122"/>
    <lineage>
        <taxon>Bacteria</taxon>
        <taxon>Pseudomonadati</taxon>
        <taxon>Planctomycetota</taxon>
        <taxon>Planctomycetia</taxon>
        <taxon>Planctomycetales</taxon>
        <taxon>Planctomycetaceae</taxon>
        <taxon>Gimesia</taxon>
    </lineage>
</organism>
<dbReference type="GeneID" id="98646480"/>
<feature type="transmembrane region" description="Helical" evidence="1">
    <location>
        <begin position="156"/>
        <end position="176"/>
    </location>
</feature>
<accession>A0ABX5YK65</accession>
<evidence type="ECO:0000256" key="1">
    <source>
        <dbReference type="SAM" id="Phobius"/>
    </source>
</evidence>
<evidence type="ECO:0008006" key="4">
    <source>
        <dbReference type="Google" id="ProtNLM"/>
    </source>
</evidence>
<reference evidence="2 3" key="1">
    <citation type="submission" date="2019-08" db="EMBL/GenBank/DDBJ databases">
        <title>Deep-cultivation of Planctomycetes and their phenomic and genomic characterization uncovers novel biology.</title>
        <authorList>
            <person name="Wiegand S."/>
            <person name="Jogler M."/>
            <person name="Boedeker C."/>
            <person name="Pinto D."/>
            <person name="Vollmers J."/>
            <person name="Rivas-Marin E."/>
            <person name="Kohn T."/>
            <person name="Peeters S.H."/>
            <person name="Heuer A."/>
            <person name="Rast P."/>
            <person name="Oberbeckmann S."/>
            <person name="Bunk B."/>
            <person name="Jeske O."/>
            <person name="Meyerdierks A."/>
            <person name="Storesund J.E."/>
            <person name="Kallscheuer N."/>
            <person name="Luecker S."/>
            <person name="Lage O.M."/>
            <person name="Pohl T."/>
            <person name="Merkel B.J."/>
            <person name="Hornburger P."/>
            <person name="Mueller R.-W."/>
            <person name="Bruemmer F."/>
            <person name="Labrenz M."/>
            <person name="Spormann A.M."/>
            <person name="Op den Camp H."/>
            <person name="Overmann J."/>
            <person name="Amann R."/>
            <person name="Jetten M.S.M."/>
            <person name="Mascher T."/>
            <person name="Medema M.H."/>
            <person name="Devos D.P."/>
            <person name="Kaster A.-K."/>
            <person name="Ovreas L."/>
            <person name="Rohde M."/>
            <person name="Galperin M.Y."/>
            <person name="Jogler C."/>
        </authorList>
    </citation>
    <scope>NUCLEOTIDE SEQUENCE [LARGE SCALE GENOMIC DNA]</scope>
    <source>
        <strain evidence="2 3">DSM 8797</strain>
    </source>
</reference>
<keyword evidence="1" id="KW-0812">Transmembrane</keyword>
<keyword evidence="1" id="KW-1133">Transmembrane helix</keyword>